<keyword evidence="2" id="KW-1185">Reference proteome</keyword>
<dbReference type="Pfam" id="PF13830">
    <property type="entry name" value="DUF4192"/>
    <property type="match status" value="1"/>
</dbReference>
<evidence type="ECO:0000313" key="2">
    <source>
        <dbReference type="Proteomes" id="UP000438448"/>
    </source>
</evidence>
<sequence>MELLDAEHGVIPDPADSVAARSTEAAAGQRVYGSRAEVVASLKQDTAVVEAVRSHLAEATDADRRYAATVTEQDPHADIRRGVELVLSYLDTTTQLTPARLAEVAVALQNPQIRDCLAGLAATSSAVMAQRLWIDLTRSLPAPARAEAAALLALGAYANGSGPLAGIALDIVLEANPQHRIGQILRVALGAGLPPRDIQQLARNAVVRAKELGVTLPGDGQRR</sequence>
<comment type="caution">
    <text evidence="1">The sequence shown here is derived from an EMBL/GenBank/DDBJ whole genome shotgun (WGS) entry which is preliminary data.</text>
</comment>
<protein>
    <submittedName>
        <fullName evidence="1">Uncharacterized protein</fullName>
    </submittedName>
</protein>
<reference evidence="1 2" key="1">
    <citation type="submission" date="2019-10" db="EMBL/GenBank/DDBJ databases">
        <title>Nocardia macrotermitis sp. nov. and Nocardia aurantia sp. nov., isolated from the gut of fungus growing-termite Macrotermes natalensis.</title>
        <authorList>
            <person name="Benndorf R."/>
            <person name="Schwitalla J."/>
            <person name="Martin K."/>
            <person name="De Beer W."/>
            <person name="Kaster A.-K."/>
            <person name="Vollmers J."/>
            <person name="Poulsen M."/>
            <person name="Beemelmanns C."/>
        </authorList>
    </citation>
    <scope>NUCLEOTIDE SEQUENCE [LARGE SCALE GENOMIC DNA]</scope>
    <source>
        <strain evidence="1 2">RB20</strain>
    </source>
</reference>
<gene>
    <name evidence="1" type="ORF">NRB20_48180</name>
</gene>
<dbReference type="AlphaFoldDB" id="A0A7K0D7H1"/>
<dbReference type="InterPro" id="IPR025447">
    <property type="entry name" value="DUF4192"/>
</dbReference>
<dbReference type="EMBL" id="WEGK01000010">
    <property type="protein sequence ID" value="MQY21705.1"/>
    <property type="molecule type" value="Genomic_DNA"/>
</dbReference>
<proteinExistence type="predicted"/>
<organism evidence="1 2">
    <name type="scientific">Nocardia macrotermitis</name>
    <dbReference type="NCBI Taxonomy" id="2585198"/>
    <lineage>
        <taxon>Bacteria</taxon>
        <taxon>Bacillati</taxon>
        <taxon>Actinomycetota</taxon>
        <taxon>Actinomycetes</taxon>
        <taxon>Mycobacteriales</taxon>
        <taxon>Nocardiaceae</taxon>
        <taxon>Nocardia</taxon>
    </lineage>
</organism>
<evidence type="ECO:0000313" key="1">
    <source>
        <dbReference type="EMBL" id="MQY21705.1"/>
    </source>
</evidence>
<name>A0A7K0D7H1_9NOCA</name>
<accession>A0A7K0D7H1</accession>
<dbReference type="RefSeq" id="WP_194289981.1">
    <property type="nucleotide sequence ID" value="NZ_WEGK01000010.1"/>
</dbReference>
<dbReference type="Proteomes" id="UP000438448">
    <property type="component" value="Unassembled WGS sequence"/>
</dbReference>